<evidence type="ECO:0000256" key="2">
    <source>
        <dbReference type="ARBA" id="ARBA00009446"/>
    </source>
</evidence>
<dbReference type="InterPro" id="IPR003602">
    <property type="entry name" value="Topo_IA_DNA-bd_dom"/>
</dbReference>
<dbReference type="GO" id="GO:0005694">
    <property type="term" value="C:chromosome"/>
    <property type="evidence" value="ECO:0007669"/>
    <property type="project" value="InterPro"/>
</dbReference>
<keyword evidence="6" id="KW-0460">Magnesium</keyword>
<sequence length="664" mass="75641">MTRSCRLCSSLKMTLIIVESPTKAKTLGNFLPKEYDVEATYGHIMDLPKSPISVDIENNFRPDYKVVSDREDTIASIQKLAKKSKNVFIATDPDREGEAIAAHVNEILPKGAVVKRIAFHEITKEAVEEAIKHPREIDKNLVNAQIARRVLDRLVGYKLSPLLWKKVRRGLSAGRVQSVALRIIIEREEEIKAFDKKEYWEITCKVTNSKQGNSFNVMLDKVDGKKALVNNKKIADEVLTHLRSAKYIVSDIIKKEIKRNPYPPYTTSTMTQSAAVKFGWPAKKTMSVAQKLYEQGMITYHRTDSLNIAVSAIAKLRAYIVENYGEKYLSERVRVYKTKSKSAQEAHEAIRPTEVTNNKSKLVGDQKKLYELIWTRFVACQMAFSISDRTRIDVLANGKKKYLLKTSGEIVKFDGWRKVLVSGAHDVVLPDVLKGEDLSLIKADGEQKFTQPPARYNEASLIKKLEELGIGRPSTYAPTISTIMARNYVEKEDRKFLPTPVGEAVNSFLVGNFPTVFEYGFTAQMEDNLDRVAEGKLAWTSEIKKFWGPFNKKILSVEKKAKRIKIRTEKLDRKCPECKKGQLVVRVGRFGKFISCERFPDCKYTEKFVQKIGMKCPKCKKGDVVIKKTRKGRPFFGCFRYPDCEYASWKDPRKKSEKEKPASG</sequence>
<evidence type="ECO:0000256" key="3">
    <source>
        <dbReference type="ARBA" id="ARBA00022723"/>
    </source>
</evidence>
<keyword evidence="5" id="KW-0862">Zinc</keyword>
<keyword evidence="9 10" id="KW-0413">Isomerase</keyword>
<protein>
    <recommendedName>
        <fullName evidence="10">DNA topoisomerase 1</fullName>
        <ecNumber evidence="10">5.6.2.1</ecNumber>
    </recommendedName>
    <alternativeName>
        <fullName evidence="10">DNA topoisomerase I</fullName>
    </alternativeName>
</protein>
<evidence type="ECO:0000256" key="7">
    <source>
        <dbReference type="ARBA" id="ARBA00023029"/>
    </source>
</evidence>
<dbReference type="PRINTS" id="PR00417">
    <property type="entry name" value="PRTPISMRASEI"/>
</dbReference>
<dbReference type="Gene3D" id="1.10.460.10">
    <property type="entry name" value="Topoisomerase I, domain 2"/>
    <property type="match status" value="1"/>
</dbReference>
<feature type="site" description="Interaction with DNA" evidence="10">
    <location>
        <position position="157"/>
    </location>
</feature>
<dbReference type="SUPFAM" id="SSF57783">
    <property type="entry name" value="Zinc beta-ribbon"/>
    <property type="match status" value="1"/>
</dbReference>
<dbReference type="InterPro" id="IPR023406">
    <property type="entry name" value="Topo_IA_AS"/>
</dbReference>
<dbReference type="InterPro" id="IPR006171">
    <property type="entry name" value="TOPRIM_dom"/>
</dbReference>
<dbReference type="EC" id="5.6.2.1" evidence="10"/>
<dbReference type="AlphaFoldDB" id="A0A0G1DGX0"/>
<dbReference type="Gene3D" id="3.40.50.140">
    <property type="match status" value="1"/>
</dbReference>
<dbReference type="SUPFAM" id="SSF56712">
    <property type="entry name" value="Prokaryotic type I DNA topoisomerase"/>
    <property type="match status" value="1"/>
</dbReference>
<dbReference type="InterPro" id="IPR000380">
    <property type="entry name" value="Topo_IA"/>
</dbReference>
<dbReference type="Pfam" id="PF01131">
    <property type="entry name" value="Topoisom_bac"/>
    <property type="match status" value="1"/>
</dbReference>
<evidence type="ECO:0000259" key="12">
    <source>
        <dbReference type="PROSITE" id="PS52039"/>
    </source>
</evidence>
<dbReference type="EMBL" id="LCFQ01000013">
    <property type="protein sequence ID" value="KKS96944.1"/>
    <property type="molecule type" value="Genomic_DNA"/>
</dbReference>
<evidence type="ECO:0000256" key="8">
    <source>
        <dbReference type="ARBA" id="ARBA00023125"/>
    </source>
</evidence>
<organism evidence="13 14">
    <name type="scientific">Candidatus Woesebacteria bacterium GW2011_GWB1_43_14</name>
    <dbReference type="NCBI Taxonomy" id="1618578"/>
    <lineage>
        <taxon>Bacteria</taxon>
        <taxon>Candidatus Woeseibacteriota</taxon>
    </lineage>
</organism>
<feature type="site" description="Interaction with DNA" evidence="10">
    <location>
        <position position="486"/>
    </location>
</feature>
<feature type="site" description="Interaction with DNA" evidence="10">
    <location>
        <position position="164"/>
    </location>
</feature>
<dbReference type="InterPro" id="IPR013824">
    <property type="entry name" value="Topo_IA_cen_sub1"/>
</dbReference>
<gene>
    <name evidence="10" type="primary">topA</name>
    <name evidence="13" type="ORF">UV74_C0013G0066</name>
</gene>
<dbReference type="PANTHER" id="PTHR42785">
    <property type="entry name" value="DNA TOPOISOMERASE, TYPE IA, CORE"/>
    <property type="match status" value="1"/>
</dbReference>
<evidence type="ECO:0000256" key="6">
    <source>
        <dbReference type="ARBA" id="ARBA00022842"/>
    </source>
</evidence>
<dbReference type="SMART" id="SM00436">
    <property type="entry name" value="TOP1Bc"/>
    <property type="match status" value="1"/>
</dbReference>
<comment type="caution">
    <text evidence="13">The sequence shown here is derived from an EMBL/GenBank/DDBJ whole genome shotgun (WGS) entry which is preliminary data.</text>
</comment>
<dbReference type="GO" id="GO:0003917">
    <property type="term" value="F:DNA topoisomerase type I (single strand cut, ATP-independent) activity"/>
    <property type="evidence" value="ECO:0007669"/>
    <property type="project" value="UniProtKB-UniRule"/>
</dbReference>
<evidence type="ECO:0000256" key="4">
    <source>
        <dbReference type="ARBA" id="ARBA00022771"/>
    </source>
</evidence>
<dbReference type="InterPro" id="IPR013826">
    <property type="entry name" value="Topo_IA_cen_sub3"/>
</dbReference>
<dbReference type="InterPro" id="IPR023405">
    <property type="entry name" value="Topo_IA_core_domain"/>
</dbReference>
<comment type="function">
    <text evidence="10">Releases the supercoiling and torsional tension of DNA, which is introduced during the DNA replication and transcription, by transiently cleaving and rejoining one strand of the DNA duplex. Introduces a single-strand break via transesterification at a target site in duplex DNA. The scissile phosphodiester is attacked by the catalytic tyrosine of the enzyme, resulting in the formation of a DNA-(5'-phosphotyrosyl)-enzyme intermediate and the expulsion of a 3'-OH DNA strand. The free DNA strand then undergoes passage around the unbroken strand, thus removing DNA supercoils. Finally, in the religation step, the DNA 3'-OH attacks the covalent intermediate to expel the active-site tyrosine and restore the DNA phosphodiester backbone.</text>
</comment>
<dbReference type="PATRIC" id="fig|1618578.3.peg.407"/>
<feature type="site" description="Interaction with DNA" evidence="10">
    <location>
        <position position="149"/>
    </location>
</feature>
<dbReference type="InterPro" id="IPR005733">
    <property type="entry name" value="TopoI_bac-type"/>
</dbReference>
<evidence type="ECO:0000256" key="10">
    <source>
        <dbReference type="HAMAP-Rule" id="MF_00952"/>
    </source>
</evidence>
<evidence type="ECO:0000313" key="14">
    <source>
        <dbReference type="Proteomes" id="UP000034090"/>
    </source>
</evidence>
<dbReference type="PANTHER" id="PTHR42785:SF1">
    <property type="entry name" value="DNA TOPOISOMERASE"/>
    <property type="match status" value="1"/>
</dbReference>
<reference evidence="13 14" key="1">
    <citation type="journal article" date="2015" name="Nature">
        <title>rRNA introns, odd ribosomes, and small enigmatic genomes across a large radiation of phyla.</title>
        <authorList>
            <person name="Brown C.T."/>
            <person name="Hug L.A."/>
            <person name="Thomas B.C."/>
            <person name="Sharon I."/>
            <person name="Castelle C.J."/>
            <person name="Singh A."/>
            <person name="Wilkins M.J."/>
            <person name="Williams K.H."/>
            <person name="Banfield J.F."/>
        </authorList>
    </citation>
    <scope>NUCLEOTIDE SEQUENCE [LARGE SCALE GENOMIC DNA]</scope>
</reference>
<dbReference type="HAMAP" id="MF_00952">
    <property type="entry name" value="Topoisom_1_prok"/>
    <property type="match status" value="1"/>
</dbReference>
<evidence type="ECO:0000256" key="9">
    <source>
        <dbReference type="ARBA" id="ARBA00023235"/>
    </source>
</evidence>
<feature type="site" description="Interaction with DNA" evidence="10">
    <location>
        <position position="43"/>
    </location>
</feature>
<evidence type="ECO:0000259" key="11">
    <source>
        <dbReference type="PROSITE" id="PS50880"/>
    </source>
</evidence>
<dbReference type="SMART" id="SM00437">
    <property type="entry name" value="TOP1Ac"/>
    <property type="match status" value="1"/>
</dbReference>
<comment type="subunit">
    <text evidence="10">Monomer.</text>
</comment>
<keyword evidence="4" id="KW-0863">Zinc-finger</keyword>
<feature type="site" description="Interaction with DNA" evidence="10">
    <location>
        <position position="302"/>
    </location>
</feature>
<dbReference type="SMART" id="SM00493">
    <property type="entry name" value="TOPRIM"/>
    <property type="match status" value="1"/>
</dbReference>
<evidence type="ECO:0000256" key="5">
    <source>
        <dbReference type="ARBA" id="ARBA00022833"/>
    </source>
</evidence>
<dbReference type="PROSITE" id="PS00396">
    <property type="entry name" value="TOPO_IA_1"/>
    <property type="match status" value="1"/>
</dbReference>
<keyword evidence="3" id="KW-0479">Metal-binding</keyword>
<dbReference type="Gene3D" id="2.70.20.10">
    <property type="entry name" value="Topoisomerase I, domain 3"/>
    <property type="match status" value="1"/>
</dbReference>
<dbReference type="GO" id="GO:0006265">
    <property type="term" value="P:DNA topological change"/>
    <property type="evidence" value="ECO:0007669"/>
    <property type="project" value="UniProtKB-UniRule"/>
</dbReference>
<dbReference type="InterPro" id="IPR028612">
    <property type="entry name" value="Topoisom_1_IA"/>
</dbReference>
<dbReference type="CDD" id="cd00186">
    <property type="entry name" value="TOP1Ac"/>
    <property type="match status" value="1"/>
</dbReference>
<accession>A0A0G1DGX0</accession>
<dbReference type="PROSITE" id="PS52039">
    <property type="entry name" value="TOPO_IA_2"/>
    <property type="match status" value="1"/>
</dbReference>
<dbReference type="InterPro" id="IPR013498">
    <property type="entry name" value="Topo_IA_Znf"/>
</dbReference>
<proteinExistence type="inferred from homology"/>
<dbReference type="Gene3D" id="3.30.65.10">
    <property type="entry name" value="Bacterial Topoisomerase I, domain 1"/>
    <property type="match status" value="2"/>
</dbReference>
<feature type="domain" description="Toprim" evidence="11">
    <location>
        <begin position="13"/>
        <end position="122"/>
    </location>
</feature>
<dbReference type="NCBIfam" id="TIGR01051">
    <property type="entry name" value="topA_bact"/>
    <property type="match status" value="1"/>
</dbReference>
<dbReference type="Pfam" id="PF01396">
    <property type="entry name" value="Zn_ribbon_Top1"/>
    <property type="match status" value="2"/>
</dbReference>
<dbReference type="Pfam" id="PF01751">
    <property type="entry name" value="Toprim"/>
    <property type="match status" value="1"/>
</dbReference>
<feature type="site" description="Interaction with DNA" evidence="10">
    <location>
        <position position="152"/>
    </location>
</feature>
<dbReference type="STRING" id="1618578.UV74_C0013G0066"/>
<name>A0A0G1DGX0_9BACT</name>
<dbReference type="InterPro" id="IPR013497">
    <property type="entry name" value="Topo_IA_cen"/>
</dbReference>
<dbReference type="Proteomes" id="UP000034090">
    <property type="component" value="Unassembled WGS sequence"/>
</dbReference>
<comment type="catalytic activity">
    <reaction evidence="1 10">
        <text>ATP-independent breakage of single-stranded DNA, followed by passage and rejoining.</text>
        <dbReference type="EC" id="5.6.2.1"/>
    </reaction>
</comment>
<feature type="site" description="Interaction with DNA" evidence="10">
    <location>
        <position position="148"/>
    </location>
</feature>
<dbReference type="GO" id="GO:0008270">
    <property type="term" value="F:zinc ion binding"/>
    <property type="evidence" value="ECO:0007669"/>
    <property type="project" value="UniProtKB-KW"/>
</dbReference>
<dbReference type="InterPro" id="IPR013825">
    <property type="entry name" value="Topo_IA_cen_sub2"/>
</dbReference>
<dbReference type="PROSITE" id="PS50880">
    <property type="entry name" value="TOPRIM"/>
    <property type="match status" value="1"/>
</dbReference>
<evidence type="ECO:0000313" key="13">
    <source>
        <dbReference type="EMBL" id="KKS96944.1"/>
    </source>
</evidence>
<dbReference type="InterPro" id="IPR003601">
    <property type="entry name" value="Topo_IA_2"/>
</dbReference>
<dbReference type="Gene3D" id="1.10.290.10">
    <property type="entry name" value="Topoisomerase I, domain 4"/>
    <property type="match status" value="1"/>
</dbReference>
<feature type="domain" description="Topo IA-type catalytic" evidence="12">
    <location>
        <begin position="138"/>
        <end position="555"/>
    </location>
</feature>
<dbReference type="InterPro" id="IPR034149">
    <property type="entry name" value="TOPRIM_TopoI"/>
</dbReference>
<keyword evidence="8 10" id="KW-0238">DNA-binding</keyword>
<dbReference type="CDD" id="cd03363">
    <property type="entry name" value="TOPRIM_TopoIA_TopoI"/>
    <property type="match status" value="1"/>
</dbReference>
<feature type="active site" description="O-(5'-phospho-DNA)-tyrosine intermediate" evidence="10">
    <location>
        <position position="300"/>
    </location>
</feature>
<dbReference type="GO" id="GO:0003677">
    <property type="term" value="F:DNA binding"/>
    <property type="evidence" value="ECO:0007669"/>
    <property type="project" value="UniProtKB-KW"/>
</dbReference>
<comment type="similarity">
    <text evidence="2 10">Belongs to the type IA topoisomerase family.</text>
</comment>
<feature type="region of interest" description="Interaction with DNA" evidence="10">
    <location>
        <begin position="172"/>
        <end position="177"/>
    </location>
</feature>
<evidence type="ECO:0000256" key="1">
    <source>
        <dbReference type="ARBA" id="ARBA00000213"/>
    </source>
</evidence>
<keyword evidence="7 10" id="KW-0799">Topoisomerase</keyword>